<dbReference type="RefSeq" id="WP_263822014.1">
    <property type="nucleotide sequence ID" value="NZ_JAOXHL010000004.1"/>
</dbReference>
<dbReference type="InterPro" id="IPR007326">
    <property type="entry name" value="Lipoprotein-assoc_dom"/>
</dbReference>
<evidence type="ECO:0000259" key="3">
    <source>
        <dbReference type="Pfam" id="PF04200"/>
    </source>
</evidence>
<comment type="caution">
    <text evidence="4">The sequence shown here is derived from an EMBL/GenBank/DDBJ whole genome shotgun (WGS) entry which is preliminary data.</text>
</comment>
<keyword evidence="4" id="KW-0449">Lipoprotein</keyword>
<feature type="compositionally biased region" description="Basic and acidic residues" evidence="1">
    <location>
        <begin position="31"/>
        <end position="43"/>
    </location>
</feature>
<feature type="chain" id="PRO_5047018946" evidence="2">
    <location>
        <begin position="25"/>
        <end position="426"/>
    </location>
</feature>
<feature type="signal peptide" evidence="2">
    <location>
        <begin position="1"/>
        <end position="24"/>
    </location>
</feature>
<gene>
    <name evidence="4" type="ORF">OF376_02855</name>
</gene>
<dbReference type="PROSITE" id="PS51257">
    <property type="entry name" value="PROKAR_LIPOPROTEIN"/>
    <property type="match status" value="1"/>
</dbReference>
<accession>A0ABT3BN85</accession>
<feature type="region of interest" description="Disordered" evidence="1">
    <location>
        <begin position="31"/>
        <end position="59"/>
    </location>
</feature>
<reference evidence="4 5" key="1">
    <citation type="journal article" date="2020" name="Int. J. Syst. Evol. Microbiol.">
        <title>Ureaplasma miroungigenitalium sp. nov. isolated from northern elephant seals (Mirounga angustirostris) and Ureaplasma zalophigenitalium sp. nov. isolated from California sea lions (Zalophus californianus).</title>
        <authorList>
            <person name="Volokhov D.V."/>
            <person name="Gulland F.M."/>
            <person name="Gao Y."/>
            <person name="Chizhikov V.E."/>
        </authorList>
    </citation>
    <scope>NUCLEOTIDE SEQUENCE [LARGE SCALE GENOMIC DNA]</scope>
    <source>
        <strain evidence="4 5">ES3182-GEN</strain>
    </source>
</reference>
<evidence type="ECO:0000256" key="2">
    <source>
        <dbReference type="SAM" id="SignalP"/>
    </source>
</evidence>
<sequence>MKNKKLWFSLSSLVVLATLTSAVAVSCKNEKKELDKPNNKDNEITIDPKQTNPDHKEEVSSVEFEKNLSGTIYTLLIKKDQTITKKERLVKQFLIWLTPTELALLEHNPYIRLYTNKRQASILTHITSDKIKTRNDRKYLLIDFEFPKEVIDEVTNLKLSYLGFVKTTHNAGQLTVEDEKVYLINNQGYDINVIPTTVDQPISDADQLLIYDRDINQYVHLRQTNILPSKFTNNNLLIDFHNPSIKIIDQKLTAANNIEGSIVLTLNLTLNDQKHTIEYKIANLQTTHNDSFIMLDNQKVHANEYIKNPAIKFTKNASNQLLVPIEINNFYDGSIDLFIKKTQADLKLSAPVDVILVIRDENNQEYFSQPKPVKRFGQIDFVFDDIVYDLNKQYTIVAMDVIFNGHKTTHEPYRMECEPAIILHSN</sequence>
<dbReference type="Proteomes" id="UP001208245">
    <property type="component" value="Unassembled WGS sequence"/>
</dbReference>
<evidence type="ECO:0000313" key="5">
    <source>
        <dbReference type="Proteomes" id="UP001208245"/>
    </source>
</evidence>
<evidence type="ECO:0000313" key="4">
    <source>
        <dbReference type="EMBL" id="MCV3728702.1"/>
    </source>
</evidence>
<organism evidence="4 5">
    <name type="scientific">Ureaplasma miroungigenitalium</name>
    <dbReference type="NCBI Taxonomy" id="1042321"/>
    <lineage>
        <taxon>Bacteria</taxon>
        <taxon>Bacillati</taxon>
        <taxon>Mycoplasmatota</taxon>
        <taxon>Mycoplasmoidales</taxon>
        <taxon>Mycoplasmoidaceae</taxon>
        <taxon>Ureaplasma</taxon>
    </lineage>
</organism>
<keyword evidence="2" id="KW-0732">Signal</keyword>
<evidence type="ECO:0000256" key="1">
    <source>
        <dbReference type="SAM" id="MobiDB-lite"/>
    </source>
</evidence>
<dbReference type="Pfam" id="PF04200">
    <property type="entry name" value="Lipoprotein_17"/>
    <property type="match status" value="1"/>
</dbReference>
<name>A0ABT3BN85_9BACT</name>
<dbReference type="EMBL" id="JAOXHL010000004">
    <property type="protein sequence ID" value="MCV3728702.1"/>
    <property type="molecule type" value="Genomic_DNA"/>
</dbReference>
<dbReference type="InterPro" id="IPR054816">
    <property type="entry name" value="Lipoprotein_mollicutes-type_CS"/>
</dbReference>
<feature type="domain" description="Lipoprotein-associated type-17" evidence="3">
    <location>
        <begin position="224"/>
        <end position="286"/>
    </location>
</feature>
<protein>
    <submittedName>
        <fullName evidence="4">Lipoprotein 17-related variable surface protein</fullName>
    </submittedName>
</protein>
<proteinExistence type="predicted"/>
<dbReference type="NCBIfam" id="NF045726">
    <property type="entry name" value="XXplasma_LP"/>
    <property type="match status" value="1"/>
</dbReference>
<keyword evidence="5" id="KW-1185">Reference proteome</keyword>